<sequence>MVVAVAVAVAVAAADGDSPQQNMSKNEQNGHHRVPDFGYSPNPWRECLNQILKFAVDVCGLVQKGTSQNMNQSLDHLNLSLVDKLHPDDHNQFLNLLLLLLY</sequence>
<dbReference type="OrthoDB" id="550309at2759"/>
<feature type="chain" id="PRO_5035893931" evidence="2">
    <location>
        <begin position="17"/>
        <end position="102"/>
    </location>
</feature>
<dbReference type="Gramene" id="OE9A000346T1">
    <property type="protein sequence ID" value="OE9A000346C1"/>
    <property type="gene ID" value="OE9A000346"/>
</dbReference>
<evidence type="ECO:0000313" key="3">
    <source>
        <dbReference type="EMBL" id="CAA2997482.1"/>
    </source>
</evidence>
<keyword evidence="2" id="KW-0732">Signal</keyword>
<accession>A0A8S0T0E9</accession>
<feature type="region of interest" description="Disordered" evidence="1">
    <location>
        <begin position="15"/>
        <end position="36"/>
    </location>
</feature>
<proteinExistence type="predicted"/>
<keyword evidence="4" id="KW-1185">Reference proteome</keyword>
<gene>
    <name evidence="3" type="ORF">OLEA9_A000346</name>
</gene>
<evidence type="ECO:0000313" key="4">
    <source>
        <dbReference type="Proteomes" id="UP000594638"/>
    </source>
</evidence>
<reference evidence="3 4" key="1">
    <citation type="submission" date="2019-12" db="EMBL/GenBank/DDBJ databases">
        <authorList>
            <person name="Alioto T."/>
            <person name="Alioto T."/>
            <person name="Gomez Garrido J."/>
        </authorList>
    </citation>
    <scope>NUCLEOTIDE SEQUENCE [LARGE SCALE GENOMIC DNA]</scope>
</reference>
<evidence type="ECO:0000256" key="1">
    <source>
        <dbReference type="SAM" id="MobiDB-lite"/>
    </source>
</evidence>
<feature type="compositionally biased region" description="Polar residues" evidence="1">
    <location>
        <begin position="18"/>
        <end position="27"/>
    </location>
</feature>
<dbReference type="AlphaFoldDB" id="A0A8S0T0E9"/>
<organism evidence="3 4">
    <name type="scientific">Olea europaea subsp. europaea</name>
    <dbReference type="NCBI Taxonomy" id="158383"/>
    <lineage>
        <taxon>Eukaryota</taxon>
        <taxon>Viridiplantae</taxon>
        <taxon>Streptophyta</taxon>
        <taxon>Embryophyta</taxon>
        <taxon>Tracheophyta</taxon>
        <taxon>Spermatophyta</taxon>
        <taxon>Magnoliopsida</taxon>
        <taxon>eudicotyledons</taxon>
        <taxon>Gunneridae</taxon>
        <taxon>Pentapetalae</taxon>
        <taxon>asterids</taxon>
        <taxon>lamiids</taxon>
        <taxon>Lamiales</taxon>
        <taxon>Oleaceae</taxon>
        <taxon>Oleeae</taxon>
        <taxon>Olea</taxon>
    </lineage>
</organism>
<protein>
    <submittedName>
        <fullName evidence="3">Uncharacterized protein</fullName>
    </submittedName>
</protein>
<feature type="signal peptide" evidence="2">
    <location>
        <begin position="1"/>
        <end position="16"/>
    </location>
</feature>
<dbReference type="Proteomes" id="UP000594638">
    <property type="component" value="Unassembled WGS sequence"/>
</dbReference>
<name>A0A8S0T0E9_OLEEU</name>
<comment type="caution">
    <text evidence="3">The sequence shown here is derived from an EMBL/GenBank/DDBJ whole genome shotgun (WGS) entry which is preliminary data.</text>
</comment>
<evidence type="ECO:0000256" key="2">
    <source>
        <dbReference type="SAM" id="SignalP"/>
    </source>
</evidence>
<dbReference type="EMBL" id="CACTIH010005557">
    <property type="protein sequence ID" value="CAA2997482.1"/>
    <property type="molecule type" value="Genomic_DNA"/>
</dbReference>